<protein>
    <submittedName>
        <fullName evidence="2">Uncharacterized protein</fullName>
    </submittedName>
</protein>
<organism evidence="2 3">
    <name type="scientific">Populus trichocarpa</name>
    <name type="common">Western balsam poplar</name>
    <name type="synonym">Populus balsamifera subsp. trichocarpa</name>
    <dbReference type="NCBI Taxonomy" id="3694"/>
    <lineage>
        <taxon>Eukaryota</taxon>
        <taxon>Viridiplantae</taxon>
        <taxon>Streptophyta</taxon>
        <taxon>Embryophyta</taxon>
        <taxon>Tracheophyta</taxon>
        <taxon>Spermatophyta</taxon>
        <taxon>Magnoliopsida</taxon>
        <taxon>eudicotyledons</taxon>
        <taxon>Gunneridae</taxon>
        <taxon>Pentapetalae</taxon>
        <taxon>rosids</taxon>
        <taxon>fabids</taxon>
        <taxon>Malpighiales</taxon>
        <taxon>Salicaceae</taxon>
        <taxon>Saliceae</taxon>
        <taxon>Populus</taxon>
    </lineage>
</organism>
<feature type="transmembrane region" description="Helical" evidence="1">
    <location>
        <begin position="74"/>
        <end position="90"/>
    </location>
</feature>
<proteinExistence type="predicted"/>
<evidence type="ECO:0000256" key="1">
    <source>
        <dbReference type="SAM" id="Phobius"/>
    </source>
</evidence>
<keyword evidence="1" id="KW-0472">Membrane</keyword>
<accession>A0A3N7FZR2</accession>
<reference evidence="2 3" key="1">
    <citation type="journal article" date="2006" name="Science">
        <title>The genome of black cottonwood, Populus trichocarpa (Torr. &amp; Gray).</title>
        <authorList>
            <person name="Tuskan G.A."/>
            <person name="Difazio S."/>
            <person name="Jansson S."/>
            <person name="Bohlmann J."/>
            <person name="Grigoriev I."/>
            <person name="Hellsten U."/>
            <person name="Putnam N."/>
            <person name="Ralph S."/>
            <person name="Rombauts S."/>
            <person name="Salamov A."/>
            <person name="Schein J."/>
            <person name="Sterck L."/>
            <person name="Aerts A."/>
            <person name="Bhalerao R.R."/>
            <person name="Bhalerao R.P."/>
            <person name="Blaudez D."/>
            <person name="Boerjan W."/>
            <person name="Brun A."/>
            <person name="Brunner A."/>
            <person name="Busov V."/>
            <person name="Campbell M."/>
            <person name="Carlson J."/>
            <person name="Chalot M."/>
            <person name="Chapman J."/>
            <person name="Chen G.L."/>
            <person name="Cooper D."/>
            <person name="Coutinho P.M."/>
            <person name="Couturier J."/>
            <person name="Covert S."/>
            <person name="Cronk Q."/>
            <person name="Cunningham R."/>
            <person name="Davis J."/>
            <person name="Degroeve S."/>
            <person name="Dejardin A."/>
            <person name="Depamphilis C."/>
            <person name="Detter J."/>
            <person name="Dirks B."/>
            <person name="Dubchak I."/>
            <person name="Duplessis S."/>
            <person name="Ehlting J."/>
            <person name="Ellis B."/>
            <person name="Gendler K."/>
            <person name="Goodstein D."/>
            <person name="Gribskov M."/>
            <person name="Grimwood J."/>
            <person name="Groover A."/>
            <person name="Gunter L."/>
            <person name="Hamberger B."/>
            <person name="Heinze B."/>
            <person name="Helariutta Y."/>
            <person name="Henrissat B."/>
            <person name="Holligan D."/>
            <person name="Holt R."/>
            <person name="Huang W."/>
            <person name="Islam-Faridi N."/>
            <person name="Jones S."/>
            <person name="Jones-Rhoades M."/>
            <person name="Jorgensen R."/>
            <person name="Joshi C."/>
            <person name="Kangasjarvi J."/>
            <person name="Karlsson J."/>
            <person name="Kelleher C."/>
            <person name="Kirkpatrick R."/>
            <person name="Kirst M."/>
            <person name="Kohler A."/>
            <person name="Kalluri U."/>
            <person name="Larimer F."/>
            <person name="Leebens-Mack J."/>
            <person name="Leple J.C."/>
            <person name="Locascio P."/>
            <person name="Lou Y."/>
            <person name="Lucas S."/>
            <person name="Martin F."/>
            <person name="Montanini B."/>
            <person name="Napoli C."/>
            <person name="Nelson D.R."/>
            <person name="Nelson C."/>
            <person name="Nieminen K."/>
            <person name="Nilsson O."/>
            <person name="Pereda V."/>
            <person name="Peter G."/>
            <person name="Philippe R."/>
            <person name="Pilate G."/>
            <person name="Poliakov A."/>
            <person name="Razumovskaya J."/>
            <person name="Richardson P."/>
            <person name="Rinaldi C."/>
            <person name="Ritland K."/>
            <person name="Rouze P."/>
            <person name="Ryaboy D."/>
            <person name="Schmutz J."/>
            <person name="Schrader J."/>
            <person name="Segerman B."/>
            <person name="Shin H."/>
            <person name="Siddiqui A."/>
            <person name="Sterky F."/>
            <person name="Terry A."/>
            <person name="Tsai C.J."/>
            <person name="Uberbacher E."/>
            <person name="Unneberg P."/>
            <person name="Vahala J."/>
            <person name="Wall K."/>
            <person name="Wessler S."/>
            <person name="Yang G."/>
            <person name="Yin T."/>
            <person name="Douglas C."/>
            <person name="Marra M."/>
            <person name="Sandberg G."/>
            <person name="Van de Peer Y."/>
            <person name="Rokhsar D."/>
        </authorList>
    </citation>
    <scope>NUCLEOTIDE SEQUENCE [LARGE SCALE GENOMIC DNA]</scope>
    <source>
        <strain evidence="3">cv. Nisqually</strain>
    </source>
</reference>
<dbReference type="EMBL" id="CM009304">
    <property type="protein sequence ID" value="RQP00424.1"/>
    <property type="molecule type" value="Genomic_DNA"/>
</dbReference>
<sequence length="115" mass="12866">MRLRIALSLISTLLILTLLFIVSPLSLSPPSLMMVVVSMTSLLLLKKARWLVEIIHTQGIFVLNTHLIKPHMRAIVNCVIAMFVIVLLHVRTGRILNQLIAVLQRKLVIGRNKGG</sequence>
<name>A0A3N7FZR2_POPTR</name>
<evidence type="ECO:0000313" key="2">
    <source>
        <dbReference type="EMBL" id="RQP00424.1"/>
    </source>
</evidence>
<dbReference type="AlphaFoldDB" id="A0A3N7FZR2"/>
<gene>
    <name evidence="2" type="ORF">POPTR_015G003201</name>
</gene>
<keyword evidence="3" id="KW-1185">Reference proteome</keyword>
<evidence type="ECO:0000313" key="3">
    <source>
        <dbReference type="Proteomes" id="UP000006729"/>
    </source>
</evidence>
<dbReference type="Proteomes" id="UP000006729">
    <property type="component" value="Chromosome 15"/>
</dbReference>
<keyword evidence="1" id="KW-1133">Transmembrane helix</keyword>
<dbReference type="InParanoid" id="A0A3N7FZR2"/>
<keyword evidence="1" id="KW-0812">Transmembrane</keyword>